<evidence type="ECO:0000256" key="1">
    <source>
        <dbReference type="SAM" id="MobiDB-lite"/>
    </source>
</evidence>
<dbReference type="GO" id="GO:0050660">
    <property type="term" value="F:flavin adenine dinucleotide binding"/>
    <property type="evidence" value="ECO:0007669"/>
    <property type="project" value="InterPro"/>
</dbReference>
<dbReference type="InterPro" id="IPR016169">
    <property type="entry name" value="FAD-bd_PCMH_sub2"/>
</dbReference>
<reference evidence="3 4" key="1">
    <citation type="submission" date="2015-10" db="EMBL/GenBank/DDBJ databases">
        <title>Genome sequencing of Penicillium freii.</title>
        <authorList>
            <person name="Nguyen H.D."/>
            <person name="Visagie C.M."/>
            <person name="Seifert K.A."/>
        </authorList>
    </citation>
    <scope>NUCLEOTIDE SEQUENCE [LARGE SCALE GENOMIC DNA]</scope>
    <source>
        <strain evidence="3 4">DAOM 242723</strain>
    </source>
</reference>
<name>A0A101MBP9_PENFR</name>
<gene>
    <name evidence="3" type="ORF">ACN42_g9654</name>
</gene>
<sequence length="236" mass="26610">MSTWGNRRPLLWGAYPVGQLFGRRLIPRVELDERPHSLLATVRRITEETHAFLGFVALNVNQTQKGITPVQPVADNAVLPAWRQAALTVLAQSAWNYSAPRADGLSRAEGMTRVVGPALKRHAGVEPAVGSYMNEADFQLENWQVEFYWAHWDILSGVKYRWDPEGLFWALLGVGSEKWRLEKGDRMCKVAGYSVHWATFPSWSPEHICQQSSEPWSPEGRSLETTNTNPTKLLTG</sequence>
<dbReference type="STRING" id="48697.A0A101MBP9"/>
<feature type="compositionally biased region" description="Polar residues" evidence="1">
    <location>
        <begin position="223"/>
        <end position="236"/>
    </location>
</feature>
<keyword evidence="4" id="KW-1185">Reference proteome</keyword>
<dbReference type="EMBL" id="LLXE01000357">
    <property type="protein sequence ID" value="KUM57525.1"/>
    <property type="molecule type" value="Genomic_DNA"/>
</dbReference>
<dbReference type="Gene3D" id="3.30.465.10">
    <property type="match status" value="1"/>
</dbReference>
<feature type="domain" description="Berberine/berberine-like" evidence="2">
    <location>
        <begin position="131"/>
        <end position="174"/>
    </location>
</feature>
<evidence type="ECO:0000313" key="3">
    <source>
        <dbReference type="EMBL" id="KUM57525.1"/>
    </source>
</evidence>
<evidence type="ECO:0000313" key="4">
    <source>
        <dbReference type="Proteomes" id="UP000055045"/>
    </source>
</evidence>
<dbReference type="Proteomes" id="UP000055045">
    <property type="component" value="Unassembled WGS sequence"/>
</dbReference>
<dbReference type="OrthoDB" id="9983560at2759"/>
<protein>
    <recommendedName>
        <fullName evidence="2">Berberine/berberine-like domain-containing protein</fullName>
    </recommendedName>
</protein>
<dbReference type="Gene3D" id="3.40.462.20">
    <property type="match status" value="1"/>
</dbReference>
<accession>A0A101MBP9</accession>
<feature type="region of interest" description="Disordered" evidence="1">
    <location>
        <begin position="211"/>
        <end position="236"/>
    </location>
</feature>
<evidence type="ECO:0000259" key="2">
    <source>
        <dbReference type="Pfam" id="PF08031"/>
    </source>
</evidence>
<dbReference type="GO" id="GO:0016491">
    <property type="term" value="F:oxidoreductase activity"/>
    <property type="evidence" value="ECO:0007669"/>
    <property type="project" value="InterPro"/>
</dbReference>
<organism evidence="3 4">
    <name type="scientific">Penicillium freii</name>
    <dbReference type="NCBI Taxonomy" id="48697"/>
    <lineage>
        <taxon>Eukaryota</taxon>
        <taxon>Fungi</taxon>
        <taxon>Dikarya</taxon>
        <taxon>Ascomycota</taxon>
        <taxon>Pezizomycotina</taxon>
        <taxon>Eurotiomycetes</taxon>
        <taxon>Eurotiomycetidae</taxon>
        <taxon>Eurotiales</taxon>
        <taxon>Aspergillaceae</taxon>
        <taxon>Penicillium</taxon>
    </lineage>
</organism>
<dbReference type="AlphaFoldDB" id="A0A101MBP9"/>
<dbReference type="InterPro" id="IPR012951">
    <property type="entry name" value="BBE"/>
</dbReference>
<dbReference type="Pfam" id="PF08031">
    <property type="entry name" value="BBE"/>
    <property type="match status" value="1"/>
</dbReference>
<proteinExistence type="predicted"/>
<comment type="caution">
    <text evidence="3">The sequence shown here is derived from an EMBL/GenBank/DDBJ whole genome shotgun (WGS) entry which is preliminary data.</text>
</comment>